<dbReference type="PROSITE" id="PS00302">
    <property type="entry name" value="IF5A_HYPUSINE"/>
    <property type="match status" value="1"/>
</dbReference>
<dbReference type="GO" id="GO:0003723">
    <property type="term" value="F:RNA binding"/>
    <property type="evidence" value="ECO:0007669"/>
    <property type="project" value="UniProtKB-KW"/>
</dbReference>
<dbReference type="FunFam" id="2.40.50.140:FF:000034">
    <property type="entry name" value="Eukaryotic translation initiation factor 5A"/>
    <property type="match status" value="1"/>
</dbReference>
<evidence type="ECO:0000256" key="7">
    <source>
        <dbReference type="ARBA" id="ARBA00023071"/>
    </source>
</evidence>
<dbReference type="SUPFAM" id="SSF50249">
    <property type="entry name" value="Nucleic acid-binding proteins"/>
    <property type="match status" value="1"/>
</dbReference>
<comment type="function">
    <text evidence="8">Translation factor that promotes translation elongation and termination, particularly upon ribosome stalling at specific amino acid sequence contexts. Binds between the exit (E) and peptidyl (P) site of the ribosome and promotes rescue of stalled ribosome: specifically required for efficient translation of polyproline-containing peptides as well as other motifs that stall the ribosome. Acts as ribosome quality control (RQC) cofactor by joining the RQC complex to facilitate peptidyl transfer during CAT tailing step.</text>
</comment>
<dbReference type="GO" id="GO:0043022">
    <property type="term" value="F:ribosome binding"/>
    <property type="evidence" value="ECO:0007669"/>
    <property type="project" value="UniProtKB-UniRule"/>
</dbReference>
<dbReference type="Gene3D" id="2.30.30.30">
    <property type="match status" value="1"/>
</dbReference>
<evidence type="ECO:0000256" key="1">
    <source>
        <dbReference type="ARBA" id="ARBA00004496"/>
    </source>
</evidence>
<evidence type="ECO:0000256" key="8">
    <source>
        <dbReference type="RuleBase" id="RU362005"/>
    </source>
</evidence>
<dbReference type="EMBL" id="JAUJFL010000003">
    <property type="protein sequence ID" value="KAK2607088.1"/>
    <property type="molecule type" value="Genomic_DNA"/>
</dbReference>
<dbReference type="GO" id="GO:0045901">
    <property type="term" value="P:positive regulation of translational elongation"/>
    <property type="evidence" value="ECO:0007669"/>
    <property type="project" value="UniProtKB-UniRule"/>
</dbReference>
<evidence type="ECO:0000259" key="9">
    <source>
        <dbReference type="SMART" id="SM01376"/>
    </source>
</evidence>
<keyword evidence="4" id="KW-0251">Elongation factor</keyword>
<dbReference type="Gene3D" id="2.40.50.140">
    <property type="entry name" value="Nucleic acid-binding proteins"/>
    <property type="match status" value="1"/>
</dbReference>
<feature type="domain" description="Translation initiation factor 5A C-terminal" evidence="9">
    <location>
        <begin position="89"/>
        <end position="158"/>
    </location>
</feature>
<dbReference type="GO" id="GO:0045905">
    <property type="term" value="P:positive regulation of translational termination"/>
    <property type="evidence" value="ECO:0007669"/>
    <property type="project" value="UniProtKB-UniRule"/>
</dbReference>
<dbReference type="InterPro" id="IPR008991">
    <property type="entry name" value="Translation_prot_SH3-like_sf"/>
</dbReference>
<dbReference type="Proteomes" id="UP001265746">
    <property type="component" value="Unassembled WGS sequence"/>
</dbReference>
<dbReference type="AlphaFoldDB" id="A0AAD9W345"/>
<dbReference type="Pfam" id="PF21485">
    <property type="entry name" value="IF5A-like_N"/>
    <property type="match status" value="1"/>
</dbReference>
<comment type="caution">
    <text evidence="10">The sequence shown here is derived from an EMBL/GenBank/DDBJ whole genome shotgun (WGS) entry which is preliminary data.</text>
</comment>
<keyword evidence="11" id="KW-1185">Reference proteome</keyword>
<name>A0AAD9W345_PHOAM</name>
<dbReference type="NCBIfam" id="TIGR00037">
    <property type="entry name" value="eIF_5A"/>
    <property type="match status" value="1"/>
</dbReference>
<protein>
    <recommendedName>
        <fullName evidence="8">Eukaryotic translation initiation factor 5A</fullName>
        <shortName evidence="8">eIF-5A</shortName>
    </recommendedName>
</protein>
<proteinExistence type="inferred from homology"/>
<keyword evidence="6 8" id="KW-0648">Protein biosynthesis</keyword>
<evidence type="ECO:0000256" key="2">
    <source>
        <dbReference type="ARBA" id="ARBA00006016"/>
    </source>
</evidence>
<evidence type="ECO:0000256" key="3">
    <source>
        <dbReference type="ARBA" id="ARBA00022490"/>
    </source>
</evidence>
<dbReference type="GO" id="GO:0003746">
    <property type="term" value="F:translation elongation factor activity"/>
    <property type="evidence" value="ECO:0007669"/>
    <property type="project" value="UniProtKB-UniRule"/>
</dbReference>
<sequence length="163" mass="17415">MASQINDNTEYDFASANAGAAPTFPVQANHLKQGGFVVIDGHPCKITNIAKSKPGKHGHAKVVVTGTDISTGKKHEAGGPAGHSMDVPEVRRTSYMLLNVGRDGFLTLFDGATGGQKIDVRTPEGELGEKIREKFWDGKDCNVVVLGAMGQEIAVEVVERDRE</sequence>
<dbReference type="SMART" id="SM01376">
    <property type="entry name" value="eIF-5a"/>
    <property type="match status" value="1"/>
</dbReference>
<evidence type="ECO:0000256" key="4">
    <source>
        <dbReference type="ARBA" id="ARBA00022768"/>
    </source>
</evidence>
<evidence type="ECO:0000256" key="6">
    <source>
        <dbReference type="ARBA" id="ARBA00022917"/>
    </source>
</evidence>
<keyword evidence="5" id="KW-0694">RNA-binding</keyword>
<comment type="subcellular location">
    <subcellularLocation>
        <location evidence="1">Cytoplasm</location>
    </subcellularLocation>
</comment>
<dbReference type="PIRSF" id="PIRSF003025">
    <property type="entry name" value="eIF5A"/>
    <property type="match status" value="1"/>
</dbReference>
<dbReference type="InterPro" id="IPR014722">
    <property type="entry name" value="Rib_uL2_dom2"/>
</dbReference>
<evidence type="ECO:0000256" key="5">
    <source>
        <dbReference type="ARBA" id="ARBA00022884"/>
    </source>
</evidence>
<dbReference type="Pfam" id="PF01287">
    <property type="entry name" value="eIF-5a"/>
    <property type="match status" value="1"/>
</dbReference>
<accession>A0AAD9W345</accession>
<evidence type="ECO:0000313" key="10">
    <source>
        <dbReference type="EMBL" id="KAK2607088.1"/>
    </source>
</evidence>
<dbReference type="InterPro" id="IPR001884">
    <property type="entry name" value="IF5A-like"/>
</dbReference>
<comment type="similarity">
    <text evidence="2 8">Belongs to the eIF-5A family.</text>
</comment>
<comment type="PTM">
    <text evidence="8">eIF-5A seems to be the only eukaryotic protein to have a hypusine residue which is a post-translational modification of a lysine by the addition of a butylamino group.</text>
</comment>
<dbReference type="InterPro" id="IPR012340">
    <property type="entry name" value="NA-bd_OB-fold"/>
</dbReference>
<gene>
    <name evidence="10" type="ORF">N8I77_005793</name>
</gene>
<organism evidence="10 11">
    <name type="scientific">Phomopsis amygdali</name>
    <name type="common">Fusicoccum amygdali</name>
    <dbReference type="NCBI Taxonomy" id="1214568"/>
    <lineage>
        <taxon>Eukaryota</taxon>
        <taxon>Fungi</taxon>
        <taxon>Dikarya</taxon>
        <taxon>Ascomycota</taxon>
        <taxon>Pezizomycotina</taxon>
        <taxon>Sordariomycetes</taxon>
        <taxon>Sordariomycetidae</taxon>
        <taxon>Diaporthales</taxon>
        <taxon>Diaporthaceae</taxon>
        <taxon>Diaporthe</taxon>
    </lineage>
</organism>
<evidence type="ECO:0000313" key="11">
    <source>
        <dbReference type="Proteomes" id="UP001265746"/>
    </source>
</evidence>
<reference evidence="10" key="1">
    <citation type="submission" date="2023-06" db="EMBL/GenBank/DDBJ databases">
        <authorList>
            <person name="Noh H."/>
        </authorList>
    </citation>
    <scope>NUCLEOTIDE SEQUENCE</scope>
    <source>
        <strain evidence="10">DUCC20226</strain>
    </source>
</reference>
<dbReference type="SUPFAM" id="SSF50104">
    <property type="entry name" value="Translation proteins SH3-like domain"/>
    <property type="match status" value="1"/>
</dbReference>
<dbReference type="FunFam" id="2.30.30.30:FF:000007">
    <property type="entry name" value="Eukaryotic translation initiation factor 5A"/>
    <property type="match status" value="1"/>
</dbReference>
<dbReference type="PANTHER" id="PTHR11673">
    <property type="entry name" value="TRANSLATION INITIATION FACTOR 5A FAMILY MEMBER"/>
    <property type="match status" value="1"/>
</dbReference>
<dbReference type="GO" id="GO:0005737">
    <property type="term" value="C:cytoplasm"/>
    <property type="evidence" value="ECO:0007669"/>
    <property type="project" value="UniProtKB-SubCell"/>
</dbReference>
<dbReference type="InterPro" id="IPR019769">
    <property type="entry name" value="Trans_elong_IF5A_hypusine_site"/>
</dbReference>
<dbReference type="GO" id="GO:0006452">
    <property type="term" value="P:translational frameshifting"/>
    <property type="evidence" value="ECO:0007669"/>
    <property type="project" value="UniProtKB-ARBA"/>
</dbReference>
<keyword evidence="7 8" id="KW-0385">Hypusine</keyword>
<dbReference type="InterPro" id="IPR020189">
    <property type="entry name" value="IF5A_C"/>
</dbReference>
<keyword evidence="3" id="KW-0963">Cytoplasm</keyword>
<dbReference type="InterPro" id="IPR048670">
    <property type="entry name" value="IF5A-like_N"/>
</dbReference>